<dbReference type="EMBL" id="CAJFDH010000001">
    <property type="protein sequence ID" value="CAD5206811.1"/>
    <property type="molecule type" value="Genomic_DNA"/>
</dbReference>
<keyword evidence="2" id="KW-1185">Reference proteome</keyword>
<evidence type="ECO:0000313" key="1">
    <source>
        <dbReference type="EMBL" id="CAD5206811.1"/>
    </source>
</evidence>
<name>A0A811JTL8_9BILA</name>
<gene>
    <name evidence="1" type="ORF">BOKJ2_LOCUS1495</name>
</gene>
<protein>
    <submittedName>
        <fullName evidence="1">Uncharacterized protein</fullName>
    </submittedName>
</protein>
<dbReference type="AlphaFoldDB" id="A0A811JTL8"/>
<organism evidence="1 2">
    <name type="scientific">Bursaphelenchus okinawaensis</name>
    <dbReference type="NCBI Taxonomy" id="465554"/>
    <lineage>
        <taxon>Eukaryota</taxon>
        <taxon>Metazoa</taxon>
        <taxon>Ecdysozoa</taxon>
        <taxon>Nematoda</taxon>
        <taxon>Chromadorea</taxon>
        <taxon>Rhabditida</taxon>
        <taxon>Tylenchina</taxon>
        <taxon>Tylenchomorpha</taxon>
        <taxon>Aphelenchoidea</taxon>
        <taxon>Aphelenchoididae</taxon>
        <taxon>Bursaphelenchus</taxon>
    </lineage>
</organism>
<proteinExistence type="predicted"/>
<evidence type="ECO:0000313" key="2">
    <source>
        <dbReference type="Proteomes" id="UP000614601"/>
    </source>
</evidence>
<dbReference type="Proteomes" id="UP000614601">
    <property type="component" value="Unassembled WGS sequence"/>
</dbReference>
<accession>A0A811JTL8</accession>
<comment type="caution">
    <text evidence="1">The sequence shown here is derived from an EMBL/GenBank/DDBJ whole genome shotgun (WGS) entry which is preliminary data.</text>
</comment>
<dbReference type="EMBL" id="CAJFCW020000001">
    <property type="protein sequence ID" value="CAG9083220.1"/>
    <property type="molecule type" value="Genomic_DNA"/>
</dbReference>
<sequence>MLTDGLDMAYTDGRLSRLSNQENDDGEFRIDHITQVFNHHTMIRLHFDKTRCVRTSGMRFRHGEEYSLEIHALLGENAPESLFLRHENQTVTEVELKVLERQEVQLVFSALDEDDNPIDDPETKIHMTTVITGENGEEYARIEWTTTINDHFG</sequence>
<dbReference type="Proteomes" id="UP000783686">
    <property type="component" value="Unassembled WGS sequence"/>
</dbReference>
<dbReference type="OrthoDB" id="5773144at2759"/>
<reference evidence="1" key="1">
    <citation type="submission" date="2020-09" db="EMBL/GenBank/DDBJ databases">
        <authorList>
            <person name="Kikuchi T."/>
        </authorList>
    </citation>
    <scope>NUCLEOTIDE SEQUENCE</scope>
    <source>
        <strain evidence="1">SH1</strain>
    </source>
</reference>